<dbReference type="InterPro" id="IPR041413">
    <property type="entry name" value="MLTR_LBD"/>
</dbReference>
<accession>A0ABW6PZT1</accession>
<proteinExistence type="predicted"/>
<evidence type="ECO:0000259" key="1">
    <source>
        <dbReference type="Pfam" id="PF17765"/>
    </source>
</evidence>
<gene>
    <name evidence="2" type="ORF">ACFVZC_03390</name>
</gene>
<evidence type="ECO:0000313" key="3">
    <source>
        <dbReference type="Proteomes" id="UP001601627"/>
    </source>
</evidence>
<reference evidence="2 3" key="1">
    <citation type="submission" date="2024-09" db="EMBL/GenBank/DDBJ databases">
        <title>The Natural Products Discovery Center: Release of the First 8490 Sequenced Strains for Exploring Actinobacteria Biosynthetic Diversity.</title>
        <authorList>
            <person name="Kalkreuter E."/>
            <person name="Kautsar S.A."/>
            <person name="Yang D."/>
            <person name="Bader C.D."/>
            <person name="Teijaro C.N."/>
            <person name="Fluegel L."/>
            <person name="Davis C.M."/>
            <person name="Simpson J.R."/>
            <person name="Lauterbach L."/>
            <person name="Steele A.D."/>
            <person name="Gui C."/>
            <person name="Meng S."/>
            <person name="Li G."/>
            <person name="Viehrig K."/>
            <person name="Ye F."/>
            <person name="Su P."/>
            <person name="Kiefer A.F."/>
            <person name="Nichols A."/>
            <person name="Cepeda A.J."/>
            <person name="Yan W."/>
            <person name="Fan B."/>
            <person name="Jiang Y."/>
            <person name="Adhikari A."/>
            <person name="Zheng C.-J."/>
            <person name="Schuster L."/>
            <person name="Cowan T.M."/>
            <person name="Smanski M.J."/>
            <person name="Chevrette M.G."/>
            <person name="De Carvalho L.P.S."/>
            <person name="Shen B."/>
        </authorList>
    </citation>
    <scope>NUCLEOTIDE SEQUENCE [LARGE SCALE GENOMIC DNA]</scope>
    <source>
        <strain evidence="2 3">NPDC058328</strain>
    </source>
</reference>
<evidence type="ECO:0000313" key="2">
    <source>
        <dbReference type="EMBL" id="MFF1272453.1"/>
    </source>
</evidence>
<name>A0ABW6PZT1_9ACTN</name>
<dbReference type="EMBL" id="JBHVZQ010000002">
    <property type="protein sequence ID" value="MFF1272453.1"/>
    <property type="molecule type" value="Genomic_DNA"/>
</dbReference>
<feature type="domain" description="MmyB-like transcription regulator ligand binding" evidence="1">
    <location>
        <begin position="16"/>
        <end position="71"/>
    </location>
</feature>
<organism evidence="2 3">
    <name type="scientific">Streptomyces marokkonensis</name>
    <dbReference type="NCBI Taxonomy" id="324855"/>
    <lineage>
        <taxon>Bacteria</taxon>
        <taxon>Bacillati</taxon>
        <taxon>Actinomycetota</taxon>
        <taxon>Actinomycetes</taxon>
        <taxon>Kitasatosporales</taxon>
        <taxon>Streptomycetaceae</taxon>
        <taxon>Streptomyces</taxon>
    </lineage>
</organism>
<dbReference type="RefSeq" id="WP_388232884.1">
    <property type="nucleotide sequence ID" value="NZ_JBHVZQ010000002.1"/>
</dbReference>
<dbReference type="Proteomes" id="UP001601627">
    <property type="component" value="Unassembled WGS sequence"/>
</dbReference>
<sequence length="75" mass="8474">MDAGPAHLTLWPVTEADRDTTDAAVDSDLRRATGRFPRDSRLAPLIRDLNAGNRRFAELWVTGAQDRHHDRPARQ</sequence>
<comment type="caution">
    <text evidence="2">The sequence shown here is derived from an EMBL/GenBank/DDBJ whole genome shotgun (WGS) entry which is preliminary data.</text>
</comment>
<keyword evidence="3" id="KW-1185">Reference proteome</keyword>
<protein>
    <recommendedName>
        <fullName evidence="1">MmyB-like transcription regulator ligand binding domain-containing protein</fullName>
    </recommendedName>
</protein>
<dbReference type="Pfam" id="PF17765">
    <property type="entry name" value="MLTR_LBD"/>
    <property type="match status" value="1"/>
</dbReference>